<evidence type="ECO:0000256" key="1">
    <source>
        <dbReference type="SAM" id="MobiDB-lite"/>
    </source>
</evidence>
<feature type="region of interest" description="Disordered" evidence="1">
    <location>
        <begin position="111"/>
        <end position="186"/>
    </location>
</feature>
<dbReference type="Proteomes" id="UP001066276">
    <property type="component" value="Chromosome 2_2"/>
</dbReference>
<keyword evidence="3" id="KW-1185">Reference proteome</keyword>
<accession>A0AAV7UX26</accession>
<protein>
    <submittedName>
        <fullName evidence="2">Uncharacterized protein</fullName>
    </submittedName>
</protein>
<comment type="caution">
    <text evidence="2">The sequence shown here is derived from an EMBL/GenBank/DDBJ whole genome shotgun (WGS) entry which is preliminary data.</text>
</comment>
<gene>
    <name evidence="2" type="ORF">NDU88_001825</name>
</gene>
<evidence type="ECO:0000313" key="2">
    <source>
        <dbReference type="EMBL" id="KAJ1192518.1"/>
    </source>
</evidence>
<proteinExistence type="predicted"/>
<evidence type="ECO:0000313" key="3">
    <source>
        <dbReference type="Proteomes" id="UP001066276"/>
    </source>
</evidence>
<dbReference type="AlphaFoldDB" id="A0AAV7UX26"/>
<sequence length="186" mass="20517">MKLGRSLNLSGNILRSDKNLGLALDPDSVRPWVTVWIPAVDHAPGQTNEFTPCPGGTLEHQCTGSREHFQVTPGLKAEQDEQEWACCWDDVIAERKARKCRREDTGPVKVGNWRREDTGPVEIGNRQREDAGPVEVGSWQREDAGSVEVRSCCQEEAGPMDTTSSEKEGMGPEGIGCWKKEAMGPE</sequence>
<dbReference type="EMBL" id="JANPWB010000004">
    <property type="protein sequence ID" value="KAJ1192518.1"/>
    <property type="molecule type" value="Genomic_DNA"/>
</dbReference>
<name>A0AAV7UX26_PLEWA</name>
<organism evidence="2 3">
    <name type="scientific">Pleurodeles waltl</name>
    <name type="common">Iberian ribbed newt</name>
    <dbReference type="NCBI Taxonomy" id="8319"/>
    <lineage>
        <taxon>Eukaryota</taxon>
        <taxon>Metazoa</taxon>
        <taxon>Chordata</taxon>
        <taxon>Craniata</taxon>
        <taxon>Vertebrata</taxon>
        <taxon>Euteleostomi</taxon>
        <taxon>Amphibia</taxon>
        <taxon>Batrachia</taxon>
        <taxon>Caudata</taxon>
        <taxon>Salamandroidea</taxon>
        <taxon>Salamandridae</taxon>
        <taxon>Pleurodelinae</taxon>
        <taxon>Pleurodeles</taxon>
    </lineage>
</organism>
<reference evidence="2" key="1">
    <citation type="journal article" date="2022" name="bioRxiv">
        <title>Sequencing and chromosome-scale assembly of the giantPleurodeles waltlgenome.</title>
        <authorList>
            <person name="Brown T."/>
            <person name="Elewa A."/>
            <person name="Iarovenko S."/>
            <person name="Subramanian E."/>
            <person name="Araus A.J."/>
            <person name="Petzold A."/>
            <person name="Susuki M."/>
            <person name="Suzuki K.-i.T."/>
            <person name="Hayashi T."/>
            <person name="Toyoda A."/>
            <person name="Oliveira C."/>
            <person name="Osipova E."/>
            <person name="Leigh N.D."/>
            <person name="Simon A."/>
            <person name="Yun M.H."/>
        </authorList>
    </citation>
    <scope>NUCLEOTIDE SEQUENCE</scope>
    <source>
        <strain evidence="2">20211129_DDA</strain>
        <tissue evidence="2">Liver</tissue>
    </source>
</reference>